<sequence>MQVSGVEVEVDMDDLLRSYEVCFVYEEEEEEEKEKRGGRGGGRRETSYEWTEETRERLPNELWQNVTAISGSVNKVCVNGESLWFELDSQYGRTLNE</sequence>
<feature type="region of interest" description="Disordered" evidence="1">
    <location>
        <begin position="27"/>
        <end position="52"/>
    </location>
</feature>
<gene>
    <name evidence="2" type="ORF">HZH66_000361</name>
</gene>
<comment type="caution">
    <text evidence="2">The sequence shown here is derived from an EMBL/GenBank/DDBJ whole genome shotgun (WGS) entry which is preliminary data.</text>
</comment>
<dbReference type="EMBL" id="JACSEA010000001">
    <property type="protein sequence ID" value="KAF7411465.1"/>
    <property type="molecule type" value="Genomic_DNA"/>
</dbReference>
<evidence type="ECO:0000313" key="3">
    <source>
        <dbReference type="Proteomes" id="UP000614350"/>
    </source>
</evidence>
<feature type="compositionally biased region" description="Basic and acidic residues" evidence="1">
    <location>
        <begin position="33"/>
        <end position="52"/>
    </location>
</feature>
<name>A0A834NIJ9_VESVU</name>
<dbReference type="Proteomes" id="UP000614350">
    <property type="component" value="Unassembled WGS sequence"/>
</dbReference>
<protein>
    <submittedName>
        <fullName evidence="2">Uncharacterized protein</fullName>
    </submittedName>
</protein>
<evidence type="ECO:0000313" key="2">
    <source>
        <dbReference type="EMBL" id="KAF7411465.1"/>
    </source>
</evidence>
<organism evidence="2 3">
    <name type="scientific">Vespula vulgaris</name>
    <name type="common">Yellow jacket</name>
    <name type="synonym">Wasp</name>
    <dbReference type="NCBI Taxonomy" id="7454"/>
    <lineage>
        <taxon>Eukaryota</taxon>
        <taxon>Metazoa</taxon>
        <taxon>Ecdysozoa</taxon>
        <taxon>Arthropoda</taxon>
        <taxon>Hexapoda</taxon>
        <taxon>Insecta</taxon>
        <taxon>Pterygota</taxon>
        <taxon>Neoptera</taxon>
        <taxon>Endopterygota</taxon>
        <taxon>Hymenoptera</taxon>
        <taxon>Apocrita</taxon>
        <taxon>Aculeata</taxon>
        <taxon>Vespoidea</taxon>
        <taxon>Vespidae</taxon>
        <taxon>Vespinae</taxon>
        <taxon>Vespula</taxon>
    </lineage>
</organism>
<evidence type="ECO:0000256" key="1">
    <source>
        <dbReference type="SAM" id="MobiDB-lite"/>
    </source>
</evidence>
<proteinExistence type="predicted"/>
<dbReference type="AlphaFoldDB" id="A0A834NIJ9"/>
<accession>A0A834NIJ9</accession>
<reference evidence="2" key="1">
    <citation type="journal article" date="2020" name="G3 (Bethesda)">
        <title>High-Quality Assemblies for Three Invasive Social Wasps from the &lt;i&gt;Vespula&lt;/i&gt; Genus.</title>
        <authorList>
            <person name="Harrop T.W.R."/>
            <person name="Guhlin J."/>
            <person name="McLaughlin G.M."/>
            <person name="Permina E."/>
            <person name="Stockwell P."/>
            <person name="Gilligan J."/>
            <person name="Le Lec M.F."/>
            <person name="Gruber M.A.M."/>
            <person name="Quinn O."/>
            <person name="Lovegrove M."/>
            <person name="Duncan E.J."/>
            <person name="Remnant E.J."/>
            <person name="Van Eeckhoven J."/>
            <person name="Graham B."/>
            <person name="Knapp R.A."/>
            <person name="Langford K.W."/>
            <person name="Kronenberg Z."/>
            <person name="Press M.O."/>
            <person name="Eacker S.M."/>
            <person name="Wilson-Rankin E.E."/>
            <person name="Purcell J."/>
            <person name="Lester P.J."/>
            <person name="Dearden P.K."/>
        </authorList>
    </citation>
    <scope>NUCLEOTIDE SEQUENCE</scope>
    <source>
        <strain evidence="2">Marl-1</strain>
    </source>
</reference>
<keyword evidence="3" id="KW-1185">Reference proteome</keyword>